<protein>
    <submittedName>
        <fullName evidence="1">Uncharacterized protein</fullName>
    </submittedName>
</protein>
<evidence type="ECO:0000313" key="1">
    <source>
        <dbReference type="EMBL" id="EMS14088.1"/>
    </source>
</evidence>
<sequence length="23" mass="2856">MTDACSQYLEYPSLEKKGWFSWW</sequence>
<dbReference type="AlphaFoldDB" id="M7X265"/>
<dbReference type="Proteomes" id="UP000030780">
    <property type="component" value="Unassembled WGS sequence"/>
</dbReference>
<dbReference type="VEuPathDB" id="AmoebaDB:KM1_105910"/>
<gene>
    <name evidence="1" type="ORF">KM1_105910</name>
</gene>
<accession>M7X265</accession>
<proteinExistence type="predicted"/>
<dbReference type="EMBL" id="KB638032">
    <property type="protein sequence ID" value="EMS14088.1"/>
    <property type="molecule type" value="Genomic_DNA"/>
</dbReference>
<evidence type="ECO:0000313" key="2">
    <source>
        <dbReference type="Proteomes" id="UP000030780"/>
    </source>
</evidence>
<name>M7X265_ENTHI</name>
<reference evidence="1 2" key="1">
    <citation type="submission" date="2013-01" db="EMBL/GenBank/DDBJ databases">
        <authorList>
            <person name="Inman J."/>
            <person name="Zafar N."/>
            <person name="Lorenzi H."/>
            <person name="Caler E."/>
        </authorList>
    </citation>
    <scope>NUCLEOTIDE SEQUENCE [LARGE SCALE GENOMIC DNA]</scope>
    <source>
        <strain evidence="1 2">HM-3:IMSS</strain>
    </source>
</reference>
<organism evidence="1 2">
    <name type="scientific">Entamoeba histolytica HM-3:IMSS</name>
    <dbReference type="NCBI Taxonomy" id="885315"/>
    <lineage>
        <taxon>Eukaryota</taxon>
        <taxon>Amoebozoa</taxon>
        <taxon>Evosea</taxon>
        <taxon>Archamoebae</taxon>
        <taxon>Mastigamoebida</taxon>
        <taxon>Entamoebidae</taxon>
        <taxon>Entamoeba</taxon>
    </lineage>
</organism>